<keyword evidence="3" id="KW-1185">Reference proteome</keyword>
<dbReference type="Pfam" id="PF08448">
    <property type="entry name" value="PAS_4"/>
    <property type="match status" value="1"/>
</dbReference>
<dbReference type="NCBIfam" id="TIGR00229">
    <property type="entry name" value="sensory_box"/>
    <property type="match status" value="1"/>
</dbReference>
<accession>A0ABU3Z1A7</accession>
<comment type="caution">
    <text evidence="2">The sequence shown here is derived from an EMBL/GenBank/DDBJ whole genome shotgun (WGS) entry which is preliminary data.</text>
</comment>
<proteinExistence type="predicted"/>
<dbReference type="InterPro" id="IPR000014">
    <property type="entry name" value="PAS"/>
</dbReference>
<dbReference type="EMBL" id="JABFFQ010000002">
    <property type="protein sequence ID" value="MDV4342608.1"/>
    <property type="molecule type" value="Genomic_DNA"/>
</dbReference>
<dbReference type="Gene3D" id="3.30.450.20">
    <property type="entry name" value="PAS domain"/>
    <property type="match status" value="1"/>
</dbReference>
<evidence type="ECO:0000313" key="2">
    <source>
        <dbReference type="EMBL" id="MDV4342608.1"/>
    </source>
</evidence>
<dbReference type="SMART" id="SM00091">
    <property type="entry name" value="PAS"/>
    <property type="match status" value="1"/>
</dbReference>
<protein>
    <submittedName>
        <fullName evidence="2">PAS domain-containing protein</fullName>
    </submittedName>
</protein>
<gene>
    <name evidence="2" type="ORF">HL657_05375</name>
</gene>
<dbReference type="InterPro" id="IPR035965">
    <property type="entry name" value="PAS-like_dom_sf"/>
</dbReference>
<dbReference type="SUPFAM" id="SSF55785">
    <property type="entry name" value="PYP-like sensor domain (PAS domain)"/>
    <property type="match status" value="1"/>
</dbReference>
<dbReference type="RefSeq" id="WP_317295797.1">
    <property type="nucleotide sequence ID" value="NZ_JABFFQ010000002.1"/>
</dbReference>
<dbReference type="Proteomes" id="UP001273768">
    <property type="component" value="Unassembled WGS sequence"/>
</dbReference>
<organism evidence="2 3">
    <name type="scientific">Methanoculleus nereidis</name>
    <dbReference type="NCBI Taxonomy" id="2735141"/>
    <lineage>
        <taxon>Archaea</taxon>
        <taxon>Methanobacteriati</taxon>
        <taxon>Methanobacteriota</taxon>
        <taxon>Stenosarchaea group</taxon>
        <taxon>Methanomicrobia</taxon>
        <taxon>Methanomicrobiales</taxon>
        <taxon>Methanomicrobiaceae</taxon>
        <taxon>Methanoculleus</taxon>
    </lineage>
</organism>
<dbReference type="InterPro" id="IPR013656">
    <property type="entry name" value="PAS_4"/>
</dbReference>
<reference evidence="2 3" key="1">
    <citation type="submission" date="2020-05" db="EMBL/GenBank/DDBJ databases">
        <title>Isolation and characterization of methanoarchaea from a cold seep at offshore SW Taiwan.</title>
        <authorList>
            <person name="Chen Y.-W."/>
            <person name="Chen S.-C."/>
            <person name="Lai M.-C."/>
        </authorList>
    </citation>
    <scope>NUCLEOTIDE SEQUENCE [LARGE SCALE GENOMIC DNA]</scope>
    <source>
        <strain evidence="2 3">YWC-01</strain>
    </source>
</reference>
<sequence length="184" mass="20109">MQLLTPALEDLLEDLEELDRLLHPIRAGDGAVRAEDLLLQKSRLAEIYDLVDELIAGIRSVDIGCRRYRDRFARLPAGCLCTGKDGVILEANRAAGTLFGRAPGLMQGTPLDAYLNQESIPAFRSAVAALSRGEEVPVQEFSLTRFDGTPIPAAVAVSTSYDPGSGAPELLWVFWDVSGKRRRE</sequence>
<feature type="domain" description="PAS" evidence="1">
    <location>
        <begin position="66"/>
        <end position="132"/>
    </location>
</feature>
<evidence type="ECO:0000313" key="3">
    <source>
        <dbReference type="Proteomes" id="UP001273768"/>
    </source>
</evidence>
<evidence type="ECO:0000259" key="1">
    <source>
        <dbReference type="SMART" id="SM00091"/>
    </source>
</evidence>
<name>A0ABU3Z1A7_9EURY</name>
<dbReference type="CDD" id="cd00130">
    <property type="entry name" value="PAS"/>
    <property type="match status" value="1"/>
</dbReference>